<reference evidence="1" key="1">
    <citation type="journal article" date="2021" name="Proc. Natl. Acad. Sci. U.S.A.">
        <title>A Catalog of Tens of Thousands of Viruses from Human Metagenomes Reveals Hidden Associations with Chronic Diseases.</title>
        <authorList>
            <person name="Tisza M.J."/>
            <person name="Buck C.B."/>
        </authorList>
    </citation>
    <scope>NUCLEOTIDE SEQUENCE</scope>
    <source>
        <strain evidence="1">Ctiwu7</strain>
    </source>
</reference>
<accession>A0A8S5QCB6</accession>
<evidence type="ECO:0000313" key="1">
    <source>
        <dbReference type="EMBL" id="DAE16594.1"/>
    </source>
</evidence>
<sequence length="69" mass="7948">MTETEIVVQDIRRELRWSYRDQSVANLLGLAKRLIDNKDTADIVRSIKAYTSYLSIAKNCASKQAFNRV</sequence>
<proteinExistence type="predicted"/>
<organism evidence="1">
    <name type="scientific">Podoviridae sp. ctiwu7</name>
    <dbReference type="NCBI Taxonomy" id="2825269"/>
    <lineage>
        <taxon>Viruses</taxon>
        <taxon>Duplodnaviria</taxon>
        <taxon>Heunggongvirae</taxon>
        <taxon>Uroviricota</taxon>
        <taxon>Caudoviricetes</taxon>
    </lineage>
</organism>
<name>A0A8S5QCB6_9CAUD</name>
<dbReference type="EMBL" id="BK015627">
    <property type="protein sequence ID" value="DAE16594.1"/>
    <property type="molecule type" value="Genomic_DNA"/>
</dbReference>
<protein>
    <submittedName>
        <fullName evidence="1">Uncharacterized protein</fullName>
    </submittedName>
</protein>